<accession>A0A413FF70</accession>
<dbReference type="InterPro" id="IPR058240">
    <property type="entry name" value="rSAM_sf"/>
</dbReference>
<reference evidence="3 4" key="1">
    <citation type="submission" date="2018-08" db="EMBL/GenBank/DDBJ databases">
        <title>A genome reference for cultivated species of the human gut microbiota.</title>
        <authorList>
            <person name="Zou Y."/>
            <person name="Xue W."/>
            <person name="Luo G."/>
        </authorList>
    </citation>
    <scope>NUCLEOTIDE SEQUENCE [LARGE SCALE GENOMIC DNA]</scope>
    <source>
        <strain evidence="3 4">AF04-15</strain>
    </source>
</reference>
<dbReference type="GO" id="GO:0051539">
    <property type="term" value="F:4 iron, 4 sulfur cluster binding"/>
    <property type="evidence" value="ECO:0007669"/>
    <property type="project" value="TreeGrafter"/>
</dbReference>
<dbReference type="Pfam" id="PF04055">
    <property type="entry name" value="Radical_SAM"/>
    <property type="match status" value="1"/>
</dbReference>
<name>A0A413FF70_9FIRM</name>
<dbReference type="SFLD" id="SFLDF00310">
    <property type="entry name" value="oxygen-independent_coproporphy"/>
    <property type="match status" value="1"/>
</dbReference>
<keyword evidence="3" id="KW-0560">Oxidoreductase</keyword>
<dbReference type="EMBL" id="QSBM01000008">
    <property type="protein sequence ID" value="RGX29193.1"/>
    <property type="molecule type" value="Genomic_DNA"/>
</dbReference>
<dbReference type="PANTHER" id="PTHR13932">
    <property type="entry name" value="COPROPORPHYRINIGEN III OXIDASE"/>
    <property type="match status" value="1"/>
</dbReference>
<organism evidence="3 4">
    <name type="scientific">Enterocloster asparagiformis</name>
    <dbReference type="NCBI Taxonomy" id="333367"/>
    <lineage>
        <taxon>Bacteria</taxon>
        <taxon>Bacillati</taxon>
        <taxon>Bacillota</taxon>
        <taxon>Clostridia</taxon>
        <taxon>Lachnospirales</taxon>
        <taxon>Lachnospiraceae</taxon>
        <taxon>Enterocloster</taxon>
    </lineage>
</organism>
<dbReference type="PANTHER" id="PTHR13932:SF1">
    <property type="entry name" value="OXYGEN-INDEPENDENT COPROPORPHYRINOGEN-III OXIDASE-LIKE PROTEIN HEMZ"/>
    <property type="match status" value="1"/>
</dbReference>
<dbReference type="GO" id="GO:0051989">
    <property type="term" value="F:coproporphyrinogen dehydrogenase activity"/>
    <property type="evidence" value="ECO:0007669"/>
    <property type="project" value="UniProtKB-EC"/>
</dbReference>
<comment type="caution">
    <text evidence="3">The sequence shown here is derived from an EMBL/GenBank/DDBJ whole genome shotgun (WGS) entry which is preliminary data.</text>
</comment>
<dbReference type="GO" id="GO:0006779">
    <property type="term" value="P:porphyrin-containing compound biosynthetic process"/>
    <property type="evidence" value="ECO:0007669"/>
    <property type="project" value="TreeGrafter"/>
</dbReference>
<dbReference type="CDD" id="cd01335">
    <property type="entry name" value="Radical_SAM"/>
    <property type="match status" value="1"/>
</dbReference>
<evidence type="ECO:0000313" key="4">
    <source>
        <dbReference type="Proteomes" id="UP000283880"/>
    </source>
</evidence>
<dbReference type="RefSeq" id="WP_007706705.1">
    <property type="nucleotide sequence ID" value="NZ_JAWYJI010000320.1"/>
</dbReference>
<dbReference type="EC" id="1.3.98.3" evidence="3"/>
<sequence>MIGLLIQDNAFEQDIRELLMSFYPGEIYAHEVKDGVAFYVESRLRDGEVRLLMWDGGTDVPAAGGSFAAGRGEAPAGDETGSRPELQPPAPGFTLTVDDSAMADLSDHLGTKNVIKQMFYKMLCTRTGKTLPWGSLTGIRPTKIALTRLEEGWSEEEIRRYMKEMYLASDEKVNLSVEIAAREKRLLEPLDYERGYSLYVGIPFCPTTCLYCSFTSYPIGKWKGRTGLYLDALFHELEYTARKMEGRPLDTVYFGGGTPTSLEAGEIDSILCKLDQLFDLSRALEFTVEAGRPDSITREKLQVLRDHGITRISINPQTMNQSTLDLIGRRHTVEMVKERFYMAREMGFDNINMDLIMGLPQEGMDEVRRTLDEIRAMKPDSLTVHSLAIKRAARLNMFKEDYEGLTIQNTPEMIDLSAACARELGMEPYYLYRQKNMAGNFENVGYALPGKACIYNILIMEEMQTIVACGAGTTTKVVFPAENRRERCENVKEVEQYISRIDEMIGRKERILV</sequence>
<dbReference type="SMART" id="SM00729">
    <property type="entry name" value="Elp3"/>
    <property type="match status" value="1"/>
</dbReference>
<evidence type="ECO:0000313" key="3">
    <source>
        <dbReference type="EMBL" id="RGX29193.1"/>
    </source>
</evidence>
<dbReference type="SUPFAM" id="SSF102114">
    <property type="entry name" value="Radical SAM enzymes"/>
    <property type="match status" value="1"/>
</dbReference>
<dbReference type="AlphaFoldDB" id="A0A413FF70"/>
<dbReference type="NCBIfam" id="TIGR03994">
    <property type="entry name" value="rSAM_HemZ"/>
    <property type="match status" value="1"/>
</dbReference>
<evidence type="ECO:0000256" key="1">
    <source>
        <dbReference type="SAM" id="MobiDB-lite"/>
    </source>
</evidence>
<proteinExistence type="predicted"/>
<dbReference type="InterPro" id="IPR034505">
    <property type="entry name" value="Coproporphyrinogen-III_oxidase"/>
</dbReference>
<feature type="region of interest" description="Disordered" evidence="1">
    <location>
        <begin position="64"/>
        <end position="88"/>
    </location>
</feature>
<gene>
    <name evidence="3" type="primary">hemZ</name>
    <name evidence="3" type="ORF">DWV29_11680</name>
</gene>
<dbReference type="SFLD" id="SFLDG01082">
    <property type="entry name" value="B12-binding_domain_containing"/>
    <property type="match status" value="1"/>
</dbReference>
<feature type="domain" description="Radical SAM core" evidence="2">
    <location>
        <begin position="190"/>
        <end position="427"/>
    </location>
</feature>
<dbReference type="OrthoDB" id="9808022at2"/>
<dbReference type="InterPro" id="IPR023404">
    <property type="entry name" value="rSAM_horseshoe"/>
</dbReference>
<dbReference type="InterPro" id="IPR006638">
    <property type="entry name" value="Elp3/MiaA/NifB-like_rSAM"/>
</dbReference>
<dbReference type="GO" id="GO:0005737">
    <property type="term" value="C:cytoplasm"/>
    <property type="evidence" value="ECO:0007669"/>
    <property type="project" value="TreeGrafter"/>
</dbReference>
<dbReference type="SFLD" id="SFLDG01065">
    <property type="entry name" value="anaerobic_coproporphyrinogen-I"/>
    <property type="match status" value="1"/>
</dbReference>
<evidence type="ECO:0000259" key="2">
    <source>
        <dbReference type="PROSITE" id="PS51918"/>
    </source>
</evidence>
<dbReference type="Gene3D" id="3.80.30.20">
    <property type="entry name" value="tm_1862 like domain"/>
    <property type="match status" value="1"/>
</dbReference>
<dbReference type="InterPro" id="IPR023995">
    <property type="entry name" value="HemZ"/>
</dbReference>
<dbReference type="InterPro" id="IPR007197">
    <property type="entry name" value="rSAM"/>
</dbReference>
<protein>
    <submittedName>
        <fullName evidence="3">Coproporphyrinogen dehydrogenase HemZ</fullName>
        <ecNumber evidence="3">1.3.98.3</ecNumber>
    </submittedName>
</protein>
<dbReference type="PROSITE" id="PS51918">
    <property type="entry name" value="RADICAL_SAM"/>
    <property type="match status" value="1"/>
</dbReference>
<dbReference type="SFLD" id="SFLDS00029">
    <property type="entry name" value="Radical_SAM"/>
    <property type="match status" value="1"/>
</dbReference>
<dbReference type="Proteomes" id="UP000283880">
    <property type="component" value="Unassembled WGS sequence"/>
</dbReference>